<dbReference type="Pfam" id="PF01206">
    <property type="entry name" value="TusA"/>
    <property type="match status" value="1"/>
</dbReference>
<name>A0ABT6NGI4_9FIRM</name>
<evidence type="ECO:0000259" key="1">
    <source>
        <dbReference type="PROSITE" id="PS01148"/>
    </source>
</evidence>
<dbReference type="Gene3D" id="3.30.110.40">
    <property type="entry name" value="TusA-like domain"/>
    <property type="match status" value="1"/>
</dbReference>
<keyword evidence="3" id="KW-1185">Reference proteome</keyword>
<dbReference type="SUPFAM" id="SSF64307">
    <property type="entry name" value="SirA-like"/>
    <property type="match status" value="1"/>
</dbReference>
<evidence type="ECO:0000313" key="3">
    <source>
        <dbReference type="Proteomes" id="UP001158045"/>
    </source>
</evidence>
<reference evidence="2 3" key="1">
    <citation type="submission" date="2023-04" db="EMBL/GenBank/DDBJ databases">
        <title>Fusibacter bizertensis strain WBS, isolated from littoral bottom sediments of the Arctic seas - biochemical and genomic analysis.</title>
        <authorList>
            <person name="Brioukhanov A.L."/>
        </authorList>
    </citation>
    <scope>NUCLEOTIDE SEQUENCE [LARGE SCALE GENOMIC DNA]</scope>
    <source>
        <strain evidence="2 3">WBS</strain>
    </source>
</reference>
<dbReference type="Proteomes" id="UP001158045">
    <property type="component" value="Unassembled WGS sequence"/>
</dbReference>
<dbReference type="PROSITE" id="PS01148">
    <property type="entry name" value="UPF0033"/>
    <property type="match status" value="1"/>
</dbReference>
<evidence type="ECO:0000313" key="2">
    <source>
        <dbReference type="EMBL" id="MDH8679548.1"/>
    </source>
</evidence>
<dbReference type="EMBL" id="JARYZI010000013">
    <property type="protein sequence ID" value="MDH8679548.1"/>
    <property type="molecule type" value="Genomic_DNA"/>
</dbReference>
<dbReference type="CDD" id="cd00291">
    <property type="entry name" value="SirA_YedF_YeeD"/>
    <property type="match status" value="1"/>
</dbReference>
<dbReference type="InterPro" id="IPR036868">
    <property type="entry name" value="TusA-like_sf"/>
</dbReference>
<dbReference type="RefSeq" id="WP_281095445.1">
    <property type="nucleotide sequence ID" value="NZ_JARYZI010000013.1"/>
</dbReference>
<gene>
    <name evidence="2" type="ORF">QE109_15420</name>
</gene>
<dbReference type="InterPro" id="IPR001455">
    <property type="entry name" value="TusA-like"/>
</dbReference>
<protein>
    <submittedName>
        <fullName evidence="2">Sulfurtransferase TusA family protein</fullName>
    </submittedName>
</protein>
<sequence>MNKIDCFGDICPIPLLKMQNEMELLTRGESFEMVVDHSCVIESIKEHLKRTSFQYEIEEVMNGVWEIIITKI</sequence>
<comment type="caution">
    <text evidence="2">The sequence shown here is derived from an EMBL/GenBank/DDBJ whole genome shotgun (WGS) entry which is preliminary data.</text>
</comment>
<organism evidence="2 3">
    <name type="scientific">Fusibacter bizertensis</name>
    <dbReference type="NCBI Taxonomy" id="1488331"/>
    <lineage>
        <taxon>Bacteria</taxon>
        <taxon>Bacillati</taxon>
        <taxon>Bacillota</taxon>
        <taxon>Clostridia</taxon>
        <taxon>Eubacteriales</taxon>
        <taxon>Eubacteriales Family XII. Incertae Sedis</taxon>
        <taxon>Fusibacter</taxon>
    </lineage>
</organism>
<proteinExistence type="predicted"/>
<feature type="domain" description="UPF0033" evidence="1">
    <location>
        <begin position="4"/>
        <end position="28"/>
    </location>
</feature>
<accession>A0ABT6NGI4</accession>